<dbReference type="InterPro" id="IPR034061">
    <property type="entry name" value="Peptidases_S8_Autotransporter"/>
</dbReference>
<keyword evidence="4 7" id="KW-0378">Hydrolase</keyword>
<name>A0A5Q2QA79_9GAMM</name>
<dbReference type="RefSeq" id="WP_153713637.1">
    <property type="nucleotide sequence ID" value="NZ_CP045871.1"/>
</dbReference>
<keyword evidence="2 7" id="KW-0645">Protease</keyword>
<organism evidence="10 11">
    <name type="scientific">Litorivicinus lipolyticus</name>
    <dbReference type="NCBI Taxonomy" id="418701"/>
    <lineage>
        <taxon>Bacteria</taxon>
        <taxon>Pseudomonadati</taxon>
        <taxon>Pseudomonadota</taxon>
        <taxon>Gammaproteobacteria</taxon>
        <taxon>Oceanospirillales</taxon>
        <taxon>Litorivicinaceae</taxon>
        <taxon>Litorivicinus</taxon>
    </lineage>
</organism>
<proteinExistence type="inferred from homology"/>
<keyword evidence="3" id="KW-0732">Signal</keyword>
<dbReference type="PROSITE" id="PS00136">
    <property type="entry name" value="SUBTILASE_ASP"/>
    <property type="match status" value="1"/>
</dbReference>
<evidence type="ECO:0000256" key="3">
    <source>
        <dbReference type="ARBA" id="ARBA00022729"/>
    </source>
</evidence>
<dbReference type="PANTHER" id="PTHR43806:SF11">
    <property type="entry name" value="CEREVISIN-RELATED"/>
    <property type="match status" value="1"/>
</dbReference>
<dbReference type="InterPro" id="IPR000209">
    <property type="entry name" value="Peptidase_S8/S53_dom"/>
</dbReference>
<gene>
    <name evidence="10" type="ORF">GH975_05910</name>
</gene>
<dbReference type="PANTHER" id="PTHR43806">
    <property type="entry name" value="PEPTIDASE S8"/>
    <property type="match status" value="1"/>
</dbReference>
<dbReference type="SUPFAM" id="SSF52743">
    <property type="entry name" value="Subtilisin-like"/>
    <property type="match status" value="1"/>
</dbReference>
<dbReference type="Proteomes" id="UP000388235">
    <property type="component" value="Chromosome"/>
</dbReference>
<comment type="similarity">
    <text evidence="1 7 8">Belongs to the peptidase S8 family.</text>
</comment>
<dbReference type="PROSITE" id="PS00138">
    <property type="entry name" value="SUBTILASE_SER"/>
    <property type="match status" value="1"/>
</dbReference>
<evidence type="ECO:0000256" key="5">
    <source>
        <dbReference type="ARBA" id="ARBA00022825"/>
    </source>
</evidence>
<dbReference type="Gene3D" id="3.40.50.200">
    <property type="entry name" value="Peptidase S8/S53 domain"/>
    <property type="match status" value="1"/>
</dbReference>
<dbReference type="Pfam" id="PF00082">
    <property type="entry name" value="Peptidase_S8"/>
    <property type="match status" value="1"/>
</dbReference>
<dbReference type="CDD" id="cd04848">
    <property type="entry name" value="Peptidases_S8_Autotransporter_serine_protease_like"/>
    <property type="match status" value="1"/>
</dbReference>
<feature type="active site" description="Charge relay system" evidence="6 7">
    <location>
        <position position="571"/>
    </location>
</feature>
<dbReference type="InterPro" id="IPR015500">
    <property type="entry name" value="Peptidase_S8_subtilisin-rel"/>
</dbReference>
<evidence type="ECO:0000256" key="6">
    <source>
        <dbReference type="PIRSR" id="PIRSR615500-1"/>
    </source>
</evidence>
<dbReference type="AlphaFoldDB" id="A0A5Q2QA79"/>
<keyword evidence="11" id="KW-1185">Reference proteome</keyword>
<dbReference type="EMBL" id="CP045871">
    <property type="protein sequence ID" value="QGG80133.1"/>
    <property type="molecule type" value="Genomic_DNA"/>
</dbReference>
<evidence type="ECO:0000256" key="1">
    <source>
        <dbReference type="ARBA" id="ARBA00011073"/>
    </source>
</evidence>
<keyword evidence="5 7" id="KW-0720">Serine protease</keyword>
<accession>A0A5Q2QA79</accession>
<dbReference type="InterPro" id="IPR023827">
    <property type="entry name" value="Peptidase_S8_Asp-AS"/>
</dbReference>
<dbReference type="GO" id="GO:0004252">
    <property type="term" value="F:serine-type endopeptidase activity"/>
    <property type="evidence" value="ECO:0007669"/>
    <property type="project" value="UniProtKB-UniRule"/>
</dbReference>
<evidence type="ECO:0000313" key="11">
    <source>
        <dbReference type="Proteomes" id="UP000388235"/>
    </source>
</evidence>
<feature type="active site" description="Charge relay system" evidence="6 7">
    <location>
        <position position="346"/>
    </location>
</feature>
<sequence>MKNFKKTAVAAALTVCVSGAIILPNDVEAAVRDYSSLVEQHDGGFASQTELARQYIAQTERFVYFYDMYIDRYRERYSTQPWFGFLIQTRDDYQQELDQLTAFLDNANSVPAAPVLVRTETAVDTRYDVVRSAPYEVDRTDTVVEETDDGAIHIYAVVTRVMETAVKTTTVVETTTTRHYNDGSTEAETHSEVSAVETTYEQETQIARQLIESRDIAPEPAPEQEVVSGQGSPTLNVIAADAYMARDDVNLSQTQNYVDAFQTAYSFFGASTILSNERYGKYGNDLDIVNAPEAWARGWTGAGSTIAILDTGIDADHSEFAGRILDQQCFTSACNGSEGMDDVNGHGTHVAGTAAAALDGIGMTGVAPDANLIIGKVATKSGFYDMMGMAQALGWASESGAAVANVSGGYSFGTPFRNAVTAAGNGTYSIANPGSDSTLNAWATNGYYNLNQDSAGSLLSTMKANFSDSEMVMVAAAGNQGLAYSAYPGNYATQTNSDGTLTFGGRILIAGSYDVKTDDLSSFSNAAGTLCVGDSCATSDYRVSDFYLMAPGSFVASAQSGGGYTVKSGTSMAAPVISGAVAIVHQMWPHMKGENLAQLLLATGNKNIPNYDANRHGQGLLDLDEATSPQGTLSIPTSGRADGATTNDFGAIGLSGGAQVSEVMSSLMVLDDYDRDFYVDASSMVTAVDTRTFSHTVAHKDLINTNAYAGYATDAQLVGGGNTLLGISDNGDEINLSYDFNNGLSLGYMTETGTFLGNTADSDLMRINGATTGYLGYNFDTRVSERVSVFGGASAGFTTLNIDQQSMLKGADTVISNTANIGARFNTTAGEFGVVAALPVAIASGDVHFRTPSDIDASGNLVYQDSRSNLAGASREYNLGVFYNNDIGSATRISAYAEQRSNYTGIDGKTEVEAGIQLNIRF</sequence>
<dbReference type="InterPro" id="IPR050131">
    <property type="entry name" value="Peptidase_S8_subtilisin-like"/>
</dbReference>
<feature type="domain" description="Peptidase S8/S53" evidence="9">
    <location>
        <begin position="301"/>
        <end position="619"/>
    </location>
</feature>
<dbReference type="PROSITE" id="PS51892">
    <property type="entry name" value="SUBTILASE"/>
    <property type="match status" value="1"/>
</dbReference>
<dbReference type="PROSITE" id="PS00137">
    <property type="entry name" value="SUBTILASE_HIS"/>
    <property type="match status" value="1"/>
</dbReference>
<dbReference type="InterPro" id="IPR036852">
    <property type="entry name" value="Peptidase_S8/S53_dom_sf"/>
</dbReference>
<dbReference type="PRINTS" id="PR00723">
    <property type="entry name" value="SUBTILISIN"/>
</dbReference>
<reference evidence="10 11" key="1">
    <citation type="submission" date="2019-11" db="EMBL/GenBank/DDBJ databases">
        <authorList>
            <person name="Khan S.A."/>
            <person name="Jeon C.O."/>
            <person name="Chun B.H."/>
        </authorList>
    </citation>
    <scope>NUCLEOTIDE SEQUENCE [LARGE SCALE GENOMIC DNA]</scope>
    <source>
        <strain evidence="10 11">IMCC 1097</strain>
    </source>
</reference>
<protein>
    <submittedName>
        <fullName evidence="10">S8 family serine peptidase</fullName>
    </submittedName>
</protein>
<evidence type="ECO:0000256" key="7">
    <source>
        <dbReference type="PROSITE-ProRule" id="PRU01240"/>
    </source>
</evidence>
<evidence type="ECO:0000259" key="9">
    <source>
        <dbReference type="Pfam" id="PF00082"/>
    </source>
</evidence>
<evidence type="ECO:0000256" key="2">
    <source>
        <dbReference type="ARBA" id="ARBA00022670"/>
    </source>
</evidence>
<dbReference type="KEGG" id="llp:GH975_05910"/>
<evidence type="ECO:0000256" key="4">
    <source>
        <dbReference type="ARBA" id="ARBA00022801"/>
    </source>
</evidence>
<dbReference type="OrthoDB" id="9790784at2"/>
<dbReference type="InterPro" id="IPR023828">
    <property type="entry name" value="Peptidase_S8_Ser-AS"/>
</dbReference>
<feature type="active site" description="Charge relay system" evidence="6 7">
    <location>
        <position position="310"/>
    </location>
</feature>
<evidence type="ECO:0000313" key="10">
    <source>
        <dbReference type="EMBL" id="QGG80133.1"/>
    </source>
</evidence>
<dbReference type="GO" id="GO:0006508">
    <property type="term" value="P:proteolysis"/>
    <property type="evidence" value="ECO:0007669"/>
    <property type="project" value="UniProtKB-KW"/>
</dbReference>
<evidence type="ECO:0000256" key="8">
    <source>
        <dbReference type="RuleBase" id="RU003355"/>
    </source>
</evidence>
<dbReference type="InterPro" id="IPR022398">
    <property type="entry name" value="Peptidase_S8_His-AS"/>
</dbReference>